<proteinExistence type="predicted"/>
<evidence type="ECO:0000313" key="3">
    <source>
        <dbReference type="EMBL" id="QBL15276.1"/>
    </source>
</evidence>
<organism evidence="3">
    <name type="scientific">Ife virus</name>
    <dbReference type="NCBI Taxonomy" id="2547357"/>
    <lineage>
        <taxon>Viruses</taxon>
        <taxon>Riboviria</taxon>
        <taxon>Orthornavirae</taxon>
        <taxon>Duplornaviricota</taxon>
        <taxon>Resentoviricetes</taxon>
        <taxon>Reovirales</taxon>
        <taxon>Sedoreoviridae</taxon>
        <taxon>Orbivirus</taxon>
    </lineage>
</organism>
<dbReference type="InterPro" id="IPR016029">
    <property type="entry name" value="Inner_layer_core_VP3_Reovir"/>
</dbReference>
<dbReference type="Pfam" id="PF01700">
    <property type="entry name" value="Orbi_VP3"/>
    <property type="match status" value="1"/>
</dbReference>
<evidence type="ECO:0000256" key="2">
    <source>
        <dbReference type="ARBA" id="ARBA00022844"/>
    </source>
</evidence>
<evidence type="ECO:0000256" key="1">
    <source>
        <dbReference type="ARBA" id="ARBA00004328"/>
    </source>
</evidence>
<name>A0A482A578_9REOV</name>
<dbReference type="SUPFAM" id="SSF56831">
    <property type="entry name" value="Reovirus inner layer core protein p3"/>
    <property type="match status" value="1"/>
</dbReference>
<reference evidence="3" key="1">
    <citation type="journal article" date="2019" name="Viruses">
        <title>Discovery and Characterization of Bukakata orbivirus (Reoviridae:Orbivirus), a Novel Virus from a Ugandan Bat.</title>
        <authorList>
            <person name="Fagre A.C."/>
            <person name="Lee J.S."/>
            <person name="Kityo R.M."/>
            <person name="Bergren N.A."/>
            <person name="Mossel E.C."/>
            <person name="Nakayiki T."/>
            <person name="Nalikka B."/>
            <person name="Nyakarahuka L."/>
            <person name="Gilbert A.T."/>
            <person name="Peterhans J.K."/>
            <person name="Crabtree M.B."/>
            <person name="Towner J.S."/>
            <person name="Amman B.R."/>
            <person name="Sealy T.K."/>
            <person name="Schuh A.J."/>
            <person name="Nichol S.T."/>
            <person name="Lutwama J.J."/>
            <person name="Miller B.R."/>
            <person name="Kading R.C."/>
        </authorList>
    </citation>
    <scope>NUCLEOTIDE SEQUENCE</scope>
    <source>
        <strain evidence="3">IbAn 57245</strain>
    </source>
</reference>
<sequence>MDTQPANPYLEGDRVSTDNGVELSLFALQEILHKVRENQTRLAGDAPKEDDAIPEVQKIINSIRDMASVQPFKVIESPPKSFRCIPMQNGEDTLIVDVHYEKISQIGGDIDEERAYDFYVSILEKVNFIRDQGAFLVKGLGTHELRGVEIVNAKDLGIDFEDVMRNATPQVRQVLQARLDGMIVENGQMADRRVDICNVAMSEPVYRIYNALQRYVEVGQHEGVAAMFRWLARLSEWKRIQFSHTMLTDLRRTDTIWLAPYVIPVNPAVIWNVPRCFLANLIMNIATCLPMVEYLLADPRISSITITQRITQNSPFSAISSMTPTSVQIDDMRKIYLALLFPGQIILDLKLDTAHTINPVLRMVAGVIGHVMFTFGPRFTNITPTMAHQLDQALNDYLLHMVGARVPVIYGQGDRPLDFRVAGRNQYDCNQLRGNPMTGAGYNGWAVVDVQVQQPTPYDHIQRMIAYCGLDVNEVMDPRTFGMGMNYHNYNEMVRVLMAFGKEQEAAFFRTMLPFHMVRFGRINQIINRDLISAFSLPDAAFNALLQQTINGIYDNVEPIVLEVSWASIWFAFTRRLEPISRSESLVDLPLIESVYATCLSEAQLNLRRLRELRARAPDTLIHAQISDVWKVVISKIPEPITSLMNLSMAHNYVNIRDVMVWADNDAIQPSLQLVLQREAWNVAADFEELMLSDQVYMHRDMVPEPELHDIDVFRRQGFYYTNMLVGLPPIDQVVEYTYEVARLQANEGRFRAALRRALDNGQWIRFGGALRNIEIRFFDQRPPEALLLAIPFEYRDDNSGAFRYAAIRYTTKATVYYLIYNVNYSDTPDSFVTLNPIYTMVKVYLRKRVVVKRPSEALLSYVNRRLVAYKSKMRLMNITESLRAGIQLAAPGV</sequence>
<dbReference type="EMBL" id="MK359236">
    <property type="protein sequence ID" value="QBL15276.1"/>
    <property type="molecule type" value="Genomic_RNA"/>
</dbReference>
<keyword evidence="2" id="KW-0946">Virion</keyword>
<dbReference type="InterPro" id="IPR002614">
    <property type="entry name" value="Inner_layer_core_VP3_Orbivir"/>
</dbReference>
<dbReference type="GO" id="GO:0044423">
    <property type="term" value="C:virion component"/>
    <property type="evidence" value="ECO:0007669"/>
    <property type="project" value="UniProtKB-KW"/>
</dbReference>
<comment type="subcellular location">
    <subcellularLocation>
        <location evidence="1">Virion</location>
    </subcellularLocation>
</comment>
<accession>A0A482A578</accession>
<dbReference type="GO" id="GO:0005198">
    <property type="term" value="F:structural molecule activity"/>
    <property type="evidence" value="ECO:0007669"/>
    <property type="project" value="InterPro"/>
</dbReference>
<protein>
    <submittedName>
        <fullName evidence="3">VP3</fullName>
    </submittedName>
</protein>